<protein>
    <recommendedName>
        <fullName evidence="3">BDR-repeat family protein</fullName>
    </recommendedName>
</protein>
<reference evidence="1 2" key="1">
    <citation type="journal article" date="2013" name="J. Bacteriol.">
        <title>Large linear plasmids of Borrelia species that cause relapsing fever.</title>
        <authorList>
            <person name="Miller S.C."/>
            <person name="Porcella S.F."/>
            <person name="Raffel S.J."/>
            <person name="Schwan T.G."/>
            <person name="Barbour A.G."/>
        </authorList>
    </citation>
    <scope>NUCLEOTIDE SEQUENCE [LARGE SCALE GENOMIC DNA]</scope>
    <source>
        <strain evidence="1 2">HS1</strain>
    </source>
</reference>
<dbReference type="EMBL" id="CP014350">
    <property type="protein sequence ID" value="ANA43653.1"/>
    <property type="molecule type" value="Genomic_DNA"/>
</dbReference>
<organism evidence="1 2">
    <name type="scientific">Borrelia hermsii HS1</name>
    <dbReference type="NCBI Taxonomy" id="1867252"/>
    <lineage>
        <taxon>Bacteria</taxon>
        <taxon>Pseudomonadati</taxon>
        <taxon>Spirochaetota</taxon>
        <taxon>Spirochaetia</taxon>
        <taxon>Spirochaetales</taxon>
        <taxon>Borreliaceae</taxon>
        <taxon>Borrelia</taxon>
    </lineage>
</organism>
<name>A0ABM6AQM8_BORHE</name>
<evidence type="ECO:0000313" key="2">
    <source>
        <dbReference type="Proteomes" id="UP000078430"/>
    </source>
</evidence>
<dbReference type="Proteomes" id="UP000078430">
    <property type="component" value="Plasmid megaplasmid"/>
</dbReference>
<keyword evidence="2" id="KW-1185">Reference proteome</keyword>
<proteinExistence type="predicted"/>
<dbReference type="NCBIfam" id="NF040499">
    <property type="entry name" value="Bdr_N_group1"/>
    <property type="match status" value="1"/>
</dbReference>
<geneLocation type="plasmid" evidence="1 2">
    <name>megaplasmid</name>
</geneLocation>
<evidence type="ECO:0000313" key="1">
    <source>
        <dbReference type="EMBL" id="ANA43653.1"/>
    </source>
</evidence>
<gene>
    <name evidence="1" type="ORF">AXX13_A0045</name>
</gene>
<sequence>MVFKDYFLLIIYLDLKSNRVEGVFMQNVKAKDNPYIAEKQIYSEFVRVGMHKAIAFDLSRRYYHNKLTYNVITIIAGFIFK</sequence>
<reference evidence="1 2" key="2">
    <citation type="journal article" date="2016" name="Genome Announc.">
        <title>Chromosome and Plasmids of the Tick-Borne Relapsing Fever Agent Borrelia hermsii.</title>
        <authorList>
            <person name="Barbour A.G."/>
        </authorList>
    </citation>
    <scope>NUCLEOTIDE SEQUENCE [LARGE SCALE GENOMIC DNA]</scope>
    <source>
        <strain evidence="1 2">HS1</strain>
    </source>
</reference>
<keyword evidence="1" id="KW-0614">Plasmid</keyword>
<evidence type="ECO:0008006" key="3">
    <source>
        <dbReference type="Google" id="ProtNLM"/>
    </source>
</evidence>
<accession>A0ABM6AQM8</accession>